<dbReference type="InterPro" id="IPR013108">
    <property type="entry name" value="Amidohydro_3"/>
</dbReference>
<protein>
    <submittedName>
        <fullName evidence="2">Amidohydrolase family protein</fullName>
    </submittedName>
</protein>
<name>A0ABT1S7G0_9FIRM</name>
<dbReference type="CDD" id="cd01293">
    <property type="entry name" value="Bact_CD"/>
    <property type="match status" value="1"/>
</dbReference>
<dbReference type="RefSeq" id="WP_216559528.1">
    <property type="nucleotide sequence ID" value="NZ_JAHLOH010000035.1"/>
</dbReference>
<comment type="caution">
    <text evidence="2">The sequence shown here is derived from an EMBL/GenBank/DDBJ whole genome shotgun (WGS) entry which is preliminary data.</text>
</comment>
<feature type="domain" description="Amidohydrolase 3" evidence="1">
    <location>
        <begin position="41"/>
        <end position="374"/>
    </location>
</feature>
<evidence type="ECO:0000259" key="1">
    <source>
        <dbReference type="Pfam" id="PF07969"/>
    </source>
</evidence>
<evidence type="ECO:0000313" key="3">
    <source>
        <dbReference type="Proteomes" id="UP001524478"/>
    </source>
</evidence>
<gene>
    <name evidence="2" type="ORF">NE686_04875</name>
</gene>
<sequence>MDYILKNGYFPFVNEIQDVYIKDGLVEKVEKDIESIDLDTQIIDLENKIVINGFVDGHMHLDKALIGEKVINKSGTLYEAIEIMSKYKHSMTKEDVKERSRKILDLSFRNGTRFLRTHIDVDDKIQLKSVEALLELKEEYKELMDIQIVAFPQDGIIKNSRSYFYLEEALKMGADIVGGIPAIEEDPIKHMNMIFDLAMKYDVDIDMHIDETDDADSLIVNDLASLTIANGYIGRVTAGHCCSLSANEEEIILPIVELVKKAKINIISLPSTNLYLQGRGDKINIRRGIAPVKYLLDHDIPVAIGSDNIRDPFNPFGNGNLLEEILIAAHGCHMGGEKDLNKLFDMVSIIPGEVLKFDYNIKEGNKANFIVIDARTKVDSIIRQANIYGYFKNDIFKTNVINNQ</sequence>
<dbReference type="EMBL" id="JANGAC010000003">
    <property type="protein sequence ID" value="MCQ4922408.1"/>
    <property type="molecule type" value="Genomic_DNA"/>
</dbReference>
<dbReference type="Proteomes" id="UP001524478">
    <property type="component" value="Unassembled WGS sequence"/>
</dbReference>
<dbReference type="PANTHER" id="PTHR32027:SF9">
    <property type="entry name" value="BLL3847 PROTEIN"/>
    <property type="match status" value="1"/>
</dbReference>
<dbReference type="PANTHER" id="PTHR32027">
    <property type="entry name" value="CYTOSINE DEAMINASE"/>
    <property type="match status" value="1"/>
</dbReference>
<dbReference type="Pfam" id="PF07969">
    <property type="entry name" value="Amidohydro_3"/>
    <property type="match status" value="1"/>
</dbReference>
<evidence type="ECO:0000313" key="2">
    <source>
        <dbReference type="EMBL" id="MCQ4922408.1"/>
    </source>
</evidence>
<organism evidence="2 3">
    <name type="scientific">Tissierella carlieri</name>
    <dbReference type="NCBI Taxonomy" id="689904"/>
    <lineage>
        <taxon>Bacteria</taxon>
        <taxon>Bacillati</taxon>
        <taxon>Bacillota</taxon>
        <taxon>Tissierellia</taxon>
        <taxon>Tissierellales</taxon>
        <taxon>Tissierellaceae</taxon>
        <taxon>Tissierella</taxon>
    </lineage>
</organism>
<proteinExistence type="predicted"/>
<accession>A0ABT1S7G0</accession>
<dbReference type="InterPro" id="IPR052349">
    <property type="entry name" value="Metallo-hydrolase_Enzymes"/>
</dbReference>
<keyword evidence="3" id="KW-1185">Reference proteome</keyword>
<reference evidence="2 3" key="1">
    <citation type="submission" date="2022-06" db="EMBL/GenBank/DDBJ databases">
        <title>Isolation of gut microbiota from human fecal samples.</title>
        <authorList>
            <person name="Pamer E.G."/>
            <person name="Barat B."/>
            <person name="Waligurski E."/>
            <person name="Medina S."/>
            <person name="Paddock L."/>
            <person name="Mostad J."/>
        </authorList>
    </citation>
    <scope>NUCLEOTIDE SEQUENCE [LARGE SCALE GENOMIC DNA]</scope>
    <source>
        <strain evidence="2 3">DFI.7.95</strain>
    </source>
</reference>